<dbReference type="GO" id="GO:0003677">
    <property type="term" value="F:DNA binding"/>
    <property type="evidence" value="ECO:0007669"/>
    <property type="project" value="UniProtKB-KW"/>
</dbReference>
<dbReference type="Gene3D" id="3.30.730.10">
    <property type="entry name" value="AP2/ERF domain"/>
    <property type="match status" value="1"/>
</dbReference>
<keyword evidence="4" id="KW-0804">Transcription</keyword>
<dbReference type="AlphaFoldDB" id="A0A7J7GG75"/>
<keyword evidence="5" id="KW-0539">Nucleus</keyword>
<accession>A0A7J7GG75</accession>
<comment type="subcellular location">
    <subcellularLocation>
        <location evidence="1">Nucleus</location>
    </subcellularLocation>
</comment>
<dbReference type="Proteomes" id="UP000593564">
    <property type="component" value="Unassembled WGS sequence"/>
</dbReference>
<evidence type="ECO:0000256" key="4">
    <source>
        <dbReference type="ARBA" id="ARBA00023163"/>
    </source>
</evidence>
<reference evidence="7 8" key="2">
    <citation type="submission" date="2020-07" db="EMBL/GenBank/DDBJ databases">
        <title>Genome assembly of wild tea tree DASZ reveals pedigree and selection history of tea varieties.</title>
        <authorList>
            <person name="Zhang W."/>
        </authorList>
    </citation>
    <scope>NUCLEOTIDE SEQUENCE [LARGE SCALE GENOMIC DNA]</scope>
    <source>
        <strain evidence="8">cv. G240</strain>
        <tissue evidence="7">Leaf</tissue>
    </source>
</reference>
<dbReference type="EMBL" id="JACBKZ010000011">
    <property type="protein sequence ID" value="KAF5939305.1"/>
    <property type="molecule type" value="Genomic_DNA"/>
</dbReference>
<evidence type="ECO:0000259" key="6">
    <source>
        <dbReference type="PROSITE" id="PS51032"/>
    </source>
</evidence>
<dbReference type="InterPro" id="IPR036955">
    <property type="entry name" value="AP2/ERF_dom_sf"/>
</dbReference>
<proteinExistence type="predicted"/>
<evidence type="ECO:0000313" key="8">
    <source>
        <dbReference type="Proteomes" id="UP000593564"/>
    </source>
</evidence>
<evidence type="ECO:0000256" key="3">
    <source>
        <dbReference type="ARBA" id="ARBA00023125"/>
    </source>
</evidence>
<dbReference type="SUPFAM" id="SSF54171">
    <property type="entry name" value="DNA-binding domain"/>
    <property type="match status" value="1"/>
</dbReference>
<evidence type="ECO:0000256" key="1">
    <source>
        <dbReference type="ARBA" id="ARBA00004123"/>
    </source>
</evidence>
<keyword evidence="2" id="KW-0805">Transcription regulation</keyword>
<reference evidence="8" key="1">
    <citation type="journal article" date="2020" name="Nat. Commun.">
        <title>Genome assembly of wild tea tree DASZ reveals pedigree and selection history of tea varieties.</title>
        <authorList>
            <person name="Zhang W."/>
            <person name="Zhang Y."/>
            <person name="Qiu H."/>
            <person name="Guo Y."/>
            <person name="Wan H."/>
            <person name="Zhang X."/>
            <person name="Scossa F."/>
            <person name="Alseekh S."/>
            <person name="Zhang Q."/>
            <person name="Wang P."/>
            <person name="Xu L."/>
            <person name="Schmidt M.H."/>
            <person name="Jia X."/>
            <person name="Li D."/>
            <person name="Zhu A."/>
            <person name="Guo F."/>
            <person name="Chen W."/>
            <person name="Ni D."/>
            <person name="Usadel B."/>
            <person name="Fernie A.R."/>
            <person name="Wen W."/>
        </authorList>
    </citation>
    <scope>NUCLEOTIDE SEQUENCE [LARGE SCALE GENOMIC DNA]</scope>
    <source>
        <strain evidence="8">cv. G240</strain>
    </source>
</reference>
<comment type="caution">
    <text evidence="7">The sequence shown here is derived from an EMBL/GenBank/DDBJ whole genome shotgun (WGS) entry which is preliminary data.</text>
</comment>
<dbReference type="InterPro" id="IPR001471">
    <property type="entry name" value="AP2/ERF_dom"/>
</dbReference>
<evidence type="ECO:0000313" key="7">
    <source>
        <dbReference type="EMBL" id="KAF5939305.1"/>
    </source>
</evidence>
<sequence length="132" mass="15581">MGMVTTIKSEMRPLKHHLCSMEAHPPMVVKTASASAGPSFFVCYNYWFEEKFKIPRSQQFFENLKLRAYNVEETAARAYDLAAIKYWGPTTFTNFPEKQWFLKRCTQVQRSCKVHKRRLHMPMTLQRLNKEG</sequence>
<protein>
    <recommendedName>
        <fullName evidence="6">AP2/ERF domain-containing protein</fullName>
    </recommendedName>
</protein>
<dbReference type="GO" id="GO:0005634">
    <property type="term" value="C:nucleus"/>
    <property type="evidence" value="ECO:0007669"/>
    <property type="project" value="UniProtKB-SubCell"/>
</dbReference>
<feature type="domain" description="AP2/ERF" evidence="6">
    <location>
        <begin position="48"/>
        <end position="96"/>
    </location>
</feature>
<dbReference type="InterPro" id="IPR016177">
    <property type="entry name" value="DNA-bd_dom_sf"/>
</dbReference>
<organism evidence="7 8">
    <name type="scientific">Camellia sinensis</name>
    <name type="common">Tea plant</name>
    <name type="synonym">Thea sinensis</name>
    <dbReference type="NCBI Taxonomy" id="4442"/>
    <lineage>
        <taxon>Eukaryota</taxon>
        <taxon>Viridiplantae</taxon>
        <taxon>Streptophyta</taxon>
        <taxon>Embryophyta</taxon>
        <taxon>Tracheophyta</taxon>
        <taxon>Spermatophyta</taxon>
        <taxon>Magnoliopsida</taxon>
        <taxon>eudicotyledons</taxon>
        <taxon>Gunneridae</taxon>
        <taxon>Pentapetalae</taxon>
        <taxon>asterids</taxon>
        <taxon>Ericales</taxon>
        <taxon>Theaceae</taxon>
        <taxon>Camellia</taxon>
    </lineage>
</organism>
<gene>
    <name evidence="7" type="ORF">HYC85_023564</name>
</gene>
<dbReference type="PROSITE" id="PS51032">
    <property type="entry name" value="AP2_ERF"/>
    <property type="match status" value="1"/>
</dbReference>
<keyword evidence="3" id="KW-0238">DNA-binding</keyword>
<evidence type="ECO:0000256" key="2">
    <source>
        <dbReference type="ARBA" id="ARBA00023015"/>
    </source>
</evidence>
<keyword evidence="8" id="KW-1185">Reference proteome</keyword>
<dbReference type="GO" id="GO:0003700">
    <property type="term" value="F:DNA-binding transcription factor activity"/>
    <property type="evidence" value="ECO:0007669"/>
    <property type="project" value="InterPro"/>
</dbReference>
<name>A0A7J7GG75_CAMSI</name>
<evidence type="ECO:0000256" key="5">
    <source>
        <dbReference type="ARBA" id="ARBA00023242"/>
    </source>
</evidence>